<evidence type="ECO:0000313" key="2">
    <source>
        <dbReference type="EMBL" id="OKH20168.1"/>
    </source>
</evidence>
<gene>
    <name evidence="2" type="ORF">NIES593_19980</name>
</gene>
<comment type="caution">
    <text evidence="2">The sequence shown here is derived from an EMBL/GenBank/DDBJ whole genome shotgun (WGS) entry which is preliminary data.</text>
</comment>
<accession>A0A1U7H9F1</accession>
<name>A0A1U7H9F1_9CYAN</name>
<keyword evidence="3" id="KW-1185">Reference proteome</keyword>
<proteinExistence type="predicted"/>
<evidence type="ECO:0000313" key="3">
    <source>
        <dbReference type="Proteomes" id="UP000186868"/>
    </source>
</evidence>
<dbReference type="STRING" id="1921803.NIES593_19980"/>
<dbReference type="EMBL" id="MRCB01000034">
    <property type="protein sequence ID" value="OKH20168.1"/>
    <property type="molecule type" value="Genomic_DNA"/>
</dbReference>
<dbReference type="RefSeq" id="WP_073601258.1">
    <property type="nucleotide sequence ID" value="NZ_MRCB01000034.1"/>
</dbReference>
<dbReference type="AlphaFoldDB" id="A0A1U7H9F1"/>
<dbReference type="InterPro" id="IPR041049">
    <property type="entry name" value="DUF5615"/>
</dbReference>
<protein>
    <recommendedName>
        <fullName evidence="1">DUF5615 domain-containing protein</fullName>
    </recommendedName>
</protein>
<dbReference type="Proteomes" id="UP000186868">
    <property type="component" value="Unassembled WGS sequence"/>
</dbReference>
<feature type="domain" description="DUF5615" evidence="1">
    <location>
        <begin position="4"/>
        <end position="101"/>
    </location>
</feature>
<dbReference type="OrthoDB" id="426614at2"/>
<reference evidence="2 3" key="1">
    <citation type="submission" date="2016-11" db="EMBL/GenBank/DDBJ databases">
        <title>Draft Genome Sequences of Nine Cyanobacterial Strains from Diverse Habitats.</title>
        <authorList>
            <person name="Zhu T."/>
            <person name="Hou S."/>
            <person name="Lu X."/>
            <person name="Hess W.R."/>
        </authorList>
    </citation>
    <scope>NUCLEOTIDE SEQUENCE [LARGE SCALE GENOMIC DNA]</scope>
    <source>
        <strain evidence="2 3">NIES-593</strain>
    </source>
</reference>
<organism evidence="2 3">
    <name type="scientific">Hydrococcus rivularis NIES-593</name>
    <dbReference type="NCBI Taxonomy" id="1921803"/>
    <lineage>
        <taxon>Bacteria</taxon>
        <taxon>Bacillati</taxon>
        <taxon>Cyanobacteriota</taxon>
        <taxon>Cyanophyceae</taxon>
        <taxon>Pleurocapsales</taxon>
        <taxon>Hydrococcaceae</taxon>
        <taxon>Hydrococcus</taxon>
    </lineage>
</organism>
<dbReference type="Pfam" id="PF18480">
    <property type="entry name" value="DUF5615"/>
    <property type="match status" value="1"/>
</dbReference>
<sequence>MSLRLLIDEDSQDKRLVQLLRETGHDAITANEAGLMSQPDQIVFRYAINDNRVLLTLNCRDFEALHEEDSTHPGILAVYRDADLSKNMSFKAIVKAIANLEAVGILLANQFISLNHWSY</sequence>
<evidence type="ECO:0000259" key="1">
    <source>
        <dbReference type="Pfam" id="PF18480"/>
    </source>
</evidence>